<comment type="caution">
    <text evidence="2">The sequence shown here is derived from an EMBL/GenBank/DDBJ whole genome shotgun (WGS) entry which is preliminary data.</text>
</comment>
<sequence length="58" mass="6600">MPSGTMRNSRRPWPVRGPGWTPGPSVRFGWTLVRAGRRRLRGEQLPHARLGSAHLQTR</sequence>
<dbReference type="Proteomes" id="UP001589575">
    <property type="component" value="Unassembled WGS sequence"/>
</dbReference>
<feature type="region of interest" description="Disordered" evidence="1">
    <location>
        <begin position="39"/>
        <end position="58"/>
    </location>
</feature>
<accession>A0ABV5FV67</accession>
<evidence type="ECO:0000256" key="1">
    <source>
        <dbReference type="SAM" id="MobiDB-lite"/>
    </source>
</evidence>
<gene>
    <name evidence="2" type="ORF">ACFFX0_05015</name>
</gene>
<protein>
    <submittedName>
        <fullName evidence="2">Uncharacterized protein</fullName>
    </submittedName>
</protein>
<evidence type="ECO:0000313" key="3">
    <source>
        <dbReference type="Proteomes" id="UP001589575"/>
    </source>
</evidence>
<proteinExistence type="predicted"/>
<keyword evidence="3" id="KW-1185">Reference proteome</keyword>
<reference evidence="2 3" key="1">
    <citation type="submission" date="2024-09" db="EMBL/GenBank/DDBJ databases">
        <authorList>
            <person name="Sun Q."/>
            <person name="Mori K."/>
        </authorList>
    </citation>
    <scope>NUCLEOTIDE SEQUENCE [LARGE SCALE GENOMIC DNA]</scope>
    <source>
        <strain evidence="2 3">CCM 7609</strain>
    </source>
</reference>
<name>A0ABV5FV67_9MICC</name>
<organism evidence="2 3">
    <name type="scientific">Citricoccus parietis</name>
    <dbReference type="NCBI Taxonomy" id="592307"/>
    <lineage>
        <taxon>Bacteria</taxon>
        <taxon>Bacillati</taxon>
        <taxon>Actinomycetota</taxon>
        <taxon>Actinomycetes</taxon>
        <taxon>Micrococcales</taxon>
        <taxon>Micrococcaceae</taxon>
        <taxon>Citricoccus</taxon>
    </lineage>
</organism>
<dbReference type="EMBL" id="JBHMFI010000001">
    <property type="protein sequence ID" value="MFB9070583.1"/>
    <property type="molecule type" value="Genomic_DNA"/>
</dbReference>
<evidence type="ECO:0000313" key="2">
    <source>
        <dbReference type="EMBL" id="MFB9070583.1"/>
    </source>
</evidence>
<feature type="region of interest" description="Disordered" evidence="1">
    <location>
        <begin position="1"/>
        <end position="21"/>
    </location>
</feature>